<dbReference type="AlphaFoldDB" id="A0A1X3H7I2"/>
<sequence>MLCQKCHRDNWCEIAMHDPWTGRPVITCNTCGEYAEYNSLQRKAAHAIMAATLACSVSIEDRRDPRVVADRILDALENAGLTVARASR</sequence>
<evidence type="ECO:0000313" key="2">
    <source>
        <dbReference type="Proteomes" id="UP000193553"/>
    </source>
</evidence>
<reference evidence="1 2" key="1">
    <citation type="submission" date="2017-03" db="EMBL/GenBank/DDBJ databases">
        <title>Whole genome sequences of fourteen strains of Bradyrhizobium canariense and one strain of Bradyrhizobium japonicum isolated from Lupinus (Papilionoideae: Genisteae) species in Algeria.</title>
        <authorList>
            <person name="Crovadore J."/>
            <person name="Chekireb D."/>
            <person name="Brachmann A."/>
            <person name="Chablais R."/>
            <person name="Cochard B."/>
            <person name="Lefort F."/>
        </authorList>
    </citation>
    <scope>NUCLEOTIDE SEQUENCE [LARGE SCALE GENOMIC DNA]</scope>
    <source>
        <strain evidence="1 2">UBMA195</strain>
    </source>
</reference>
<protein>
    <submittedName>
        <fullName evidence="1">Uncharacterized protein</fullName>
    </submittedName>
</protein>
<organism evidence="1 2">
    <name type="scientific">Bradyrhizobium canariense</name>
    <dbReference type="NCBI Taxonomy" id="255045"/>
    <lineage>
        <taxon>Bacteria</taxon>
        <taxon>Pseudomonadati</taxon>
        <taxon>Pseudomonadota</taxon>
        <taxon>Alphaproteobacteria</taxon>
        <taxon>Hyphomicrobiales</taxon>
        <taxon>Nitrobacteraceae</taxon>
        <taxon>Bradyrhizobium</taxon>
    </lineage>
</organism>
<name>A0A1X3H7I2_9BRAD</name>
<dbReference type="EMBL" id="NAFI01000171">
    <property type="protein sequence ID" value="OSJ10869.1"/>
    <property type="molecule type" value="Genomic_DNA"/>
</dbReference>
<comment type="caution">
    <text evidence="1">The sequence shown here is derived from an EMBL/GenBank/DDBJ whole genome shotgun (WGS) entry which is preliminary data.</text>
</comment>
<accession>A0A1X3H7I2</accession>
<proteinExistence type="predicted"/>
<gene>
    <name evidence="1" type="ORF">BSZ18_16295</name>
</gene>
<evidence type="ECO:0000313" key="1">
    <source>
        <dbReference type="EMBL" id="OSJ10869.1"/>
    </source>
</evidence>
<dbReference type="Proteomes" id="UP000193553">
    <property type="component" value="Unassembled WGS sequence"/>
</dbReference>